<dbReference type="EMBL" id="QGNW01001794">
    <property type="protein sequence ID" value="RVW30549.1"/>
    <property type="molecule type" value="Genomic_DNA"/>
</dbReference>
<organism evidence="1 2">
    <name type="scientific">Vitis vinifera</name>
    <name type="common">Grape</name>
    <dbReference type="NCBI Taxonomy" id="29760"/>
    <lineage>
        <taxon>Eukaryota</taxon>
        <taxon>Viridiplantae</taxon>
        <taxon>Streptophyta</taxon>
        <taxon>Embryophyta</taxon>
        <taxon>Tracheophyta</taxon>
        <taxon>Spermatophyta</taxon>
        <taxon>Magnoliopsida</taxon>
        <taxon>eudicotyledons</taxon>
        <taxon>Gunneridae</taxon>
        <taxon>Pentapetalae</taxon>
        <taxon>rosids</taxon>
        <taxon>Vitales</taxon>
        <taxon>Vitaceae</taxon>
        <taxon>Viteae</taxon>
        <taxon>Vitis</taxon>
    </lineage>
</organism>
<proteinExistence type="predicted"/>
<dbReference type="Proteomes" id="UP000288805">
    <property type="component" value="Unassembled WGS sequence"/>
</dbReference>
<dbReference type="AlphaFoldDB" id="A0A438D4Y0"/>
<evidence type="ECO:0000313" key="1">
    <source>
        <dbReference type="EMBL" id="RVW30549.1"/>
    </source>
</evidence>
<sequence length="95" mass="10540">MEWNKGGGILGKVERDLAWGCGSRLGRKALCNSFPSLFALTVSKEEWVAKVWDPSVEGGSWSPCLSRAFNDWEVVLVERLLMTIQGKRVGAKVED</sequence>
<reference evidence="1 2" key="1">
    <citation type="journal article" date="2018" name="PLoS Genet.">
        <title>Population sequencing reveals clonal diversity and ancestral inbreeding in the grapevine cultivar Chardonnay.</title>
        <authorList>
            <person name="Roach M.J."/>
            <person name="Johnson D.L."/>
            <person name="Bohlmann J."/>
            <person name="van Vuuren H.J."/>
            <person name="Jones S.J."/>
            <person name="Pretorius I.S."/>
            <person name="Schmidt S.A."/>
            <person name="Borneman A.R."/>
        </authorList>
    </citation>
    <scope>NUCLEOTIDE SEQUENCE [LARGE SCALE GENOMIC DNA]</scope>
    <source>
        <strain evidence="2">cv. Chardonnay</strain>
        <tissue evidence="1">Leaf</tissue>
    </source>
</reference>
<evidence type="ECO:0000313" key="2">
    <source>
        <dbReference type="Proteomes" id="UP000288805"/>
    </source>
</evidence>
<accession>A0A438D4Y0</accession>
<gene>
    <name evidence="1" type="ORF">CK203_097800</name>
</gene>
<name>A0A438D4Y0_VITVI</name>
<protein>
    <submittedName>
        <fullName evidence="1">Uncharacterized protein</fullName>
    </submittedName>
</protein>
<comment type="caution">
    <text evidence="1">The sequence shown here is derived from an EMBL/GenBank/DDBJ whole genome shotgun (WGS) entry which is preliminary data.</text>
</comment>